<keyword evidence="10" id="KW-1185">Reference proteome</keyword>
<dbReference type="SUPFAM" id="SSF51445">
    <property type="entry name" value="(Trans)glycosidases"/>
    <property type="match status" value="1"/>
</dbReference>
<evidence type="ECO:0000259" key="8">
    <source>
        <dbReference type="Pfam" id="PF16355"/>
    </source>
</evidence>
<protein>
    <submittedName>
        <fullName evidence="9">DUF4982 domain-containing protein</fullName>
    </submittedName>
</protein>
<dbReference type="GO" id="GO:0005975">
    <property type="term" value="P:carbohydrate metabolic process"/>
    <property type="evidence" value="ECO:0007669"/>
    <property type="project" value="InterPro"/>
</dbReference>
<dbReference type="PRINTS" id="PR00132">
    <property type="entry name" value="GLHYDRLASE2"/>
</dbReference>
<dbReference type="PANTHER" id="PTHR42732">
    <property type="entry name" value="BETA-GALACTOSIDASE"/>
    <property type="match status" value="1"/>
</dbReference>
<dbReference type="Gene3D" id="2.60.40.10">
    <property type="entry name" value="Immunoglobulins"/>
    <property type="match status" value="2"/>
</dbReference>
<proteinExistence type="inferred from homology"/>
<organism evidence="9 10">
    <name type="scientific">Flavobacterium nackdongense</name>
    <dbReference type="NCBI Taxonomy" id="2547394"/>
    <lineage>
        <taxon>Bacteria</taxon>
        <taxon>Pseudomonadati</taxon>
        <taxon>Bacteroidota</taxon>
        <taxon>Flavobacteriia</taxon>
        <taxon>Flavobacteriales</taxon>
        <taxon>Flavobacteriaceae</taxon>
        <taxon>Flavobacterium</taxon>
    </lineage>
</organism>
<sequence length="806" mass="91442">MKKINFKNRCALFVVYSLFGFGVLQAQNTTDLVRTKTNLNADWQYVANDTKKITDIAQIANWTQLNLPHTWNSEDATDAEPGYRRSASWYKKNLAIPTIDKNKVYQLYFEGANITTKVYVNGSEVGEHVGGYIGFTFDITKFIKAGNNEILVRVDNSYNIEIIPSQKSDFFIYGGITRDVWLLSMAKNHIEKIKITTPKVAAKSAALVVKTFVENPQGNTYSAQLKNPEGKVVATQKGMLSGSETAIKFNDIKNPELWDIESPNLYTISVSMLEKGKIIDKIEDKVGFRWFEFKENGPFYLNGKRVLIRGTHRHEEHAGVGAAVSNEQHRKDMESIKEMGANFVRLAHYPQDPEIYKACDELGLLVWDELPWCRGGVGNQVWKTNAKNLLSEMIKQNYNHPSIIIWSLGNEMNWLPDFPDGDNTEKMTTFLKELNSLSHQLDPSRKTAIRKYEEGARIVDVFSPSIWSGWYSGSYKSYKKAVDKYKQDYKHFIHAEYGGDSQVGRHSENPITGEGQIKVEGWEEAIVQGKGANIAQIGDWSESYIVDLFNWHLHISENDPMFVGNIQWAFKDFGTPLRPEDDIPYMNQKGLVDRNGNPKDAYYVFKSYWSEKPFAYIESHTWTERQGPKDLARVLNVFSNCPKVEFFHNGVSLGEKQRDLKAYPACGLTWNVNFSEGKNTFVAVGTTKDGKKVTDTIDVNYRFTKNGPAVGLVLSSKKMKNGNYLVTALAVDKNNLRCLDYEERVYFQCLSGGQTLKNQGTPTGSESIKMSNGKAAIEVIPDTKSDSIEMTILNQNFKGEYLKFKK</sequence>
<evidence type="ECO:0000256" key="1">
    <source>
        <dbReference type="ARBA" id="ARBA00007401"/>
    </source>
</evidence>
<dbReference type="InterPro" id="IPR006102">
    <property type="entry name" value="Ig-like_GH2"/>
</dbReference>
<keyword evidence="4" id="KW-0732">Signal</keyword>
<dbReference type="PANTHER" id="PTHR42732:SF1">
    <property type="entry name" value="BETA-MANNOSIDASE"/>
    <property type="match status" value="1"/>
</dbReference>
<dbReference type="InterPro" id="IPR036156">
    <property type="entry name" value="Beta-gal/glucu_dom_sf"/>
</dbReference>
<dbReference type="RefSeq" id="WP_133274965.1">
    <property type="nucleotide sequence ID" value="NZ_CP037933.1"/>
</dbReference>
<dbReference type="InterPro" id="IPR008979">
    <property type="entry name" value="Galactose-bd-like_sf"/>
</dbReference>
<feature type="domain" description="Glycoside hydrolase family 2 immunoglobulin-like beta-sandwich" evidence="5">
    <location>
        <begin position="189"/>
        <end position="289"/>
    </location>
</feature>
<dbReference type="GO" id="GO:0004553">
    <property type="term" value="F:hydrolase activity, hydrolyzing O-glycosyl compounds"/>
    <property type="evidence" value="ECO:0007669"/>
    <property type="project" value="InterPro"/>
</dbReference>
<dbReference type="SUPFAM" id="SSF49785">
    <property type="entry name" value="Galactose-binding domain-like"/>
    <property type="match status" value="1"/>
</dbReference>
<dbReference type="KEGG" id="fnk:E1750_01010"/>
<dbReference type="AlphaFoldDB" id="A0A4P6Y9S1"/>
<dbReference type="InterPro" id="IPR006103">
    <property type="entry name" value="Glyco_hydro_2_cat"/>
</dbReference>
<keyword evidence="2" id="KW-0378">Hydrolase</keyword>
<keyword evidence="3" id="KW-0326">Glycosidase</keyword>
<evidence type="ECO:0000259" key="5">
    <source>
        <dbReference type="Pfam" id="PF00703"/>
    </source>
</evidence>
<dbReference type="InterPro" id="IPR017853">
    <property type="entry name" value="GH"/>
</dbReference>
<feature type="signal peptide" evidence="4">
    <location>
        <begin position="1"/>
        <end position="26"/>
    </location>
</feature>
<dbReference type="EMBL" id="CP037933">
    <property type="protein sequence ID" value="QBN17434.1"/>
    <property type="molecule type" value="Genomic_DNA"/>
</dbReference>
<dbReference type="InterPro" id="IPR006104">
    <property type="entry name" value="Glyco_hydro_2_N"/>
</dbReference>
<dbReference type="InterPro" id="IPR013783">
    <property type="entry name" value="Ig-like_fold"/>
</dbReference>
<dbReference type="Pfam" id="PF16355">
    <property type="entry name" value="DUF4982"/>
    <property type="match status" value="1"/>
</dbReference>
<evidence type="ECO:0000256" key="3">
    <source>
        <dbReference type="ARBA" id="ARBA00023295"/>
    </source>
</evidence>
<comment type="similarity">
    <text evidence="1">Belongs to the glycosyl hydrolase 2 family.</text>
</comment>
<gene>
    <name evidence="9" type="ORF">E1750_01010</name>
</gene>
<feature type="domain" description="Glycosyl hydrolases family 2 sugar binding" evidence="7">
    <location>
        <begin position="81"/>
        <end position="184"/>
    </location>
</feature>
<dbReference type="InterPro" id="IPR032311">
    <property type="entry name" value="DUF4982"/>
</dbReference>
<name>A0A4P6Y9S1_9FLAO</name>
<dbReference type="Pfam" id="PF02837">
    <property type="entry name" value="Glyco_hydro_2_N"/>
    <property type="match status" value="1"/>
</dbReference>
<evidence type="ECO:0000313" key="9">
    <source>
        <dbReference type="EMBL" id="QBN17434.1"/>
    </source>
</evidence>
<dbReference type="Proteomes" id="UP000291124">
    <property type="component" value="Chromosome"/>
</dbReference>
<dbReference type="OrthoDB" id="9801077at2"/>
<dbReference type="Pfam" id="PF02836">
    <property type="entry name" value="Glyco_hydro_2_C"/>
    <property type="match status" value="1"/>
</dbReference>
<dbReference type="Gene3D" id="3.20.20.80">
    <property type="entry name" value="Glycosidases"/>
    <property type="match status" value="1"/>
</dbReference>
<dbReference type="Gene3D" id="2.60.120.260">
    <property type="entry name" value="Galactose-binding domain-like"/>
    <property type="match status" value="1"/>
</dbReference>
<dbReference type="InterPro" id="IPR051913">
    <property type="entry name" value="GH2_Domain-Containing"/>
</dbReference>
<evidence type="ECO:0000259" key="7">
    <source>
        <dbReference type="Pfam" id="PF02837"/>
    </source>
</evidence>
<accession>A0A4P6Y9S1</accession>
<feature type="domain" description="Glycoside hydrolase family 2 catalytic" evidence="6">
    <location>
        <begin position="296"/>
        <end position="506"/>
    </location>
</feature>
<dbReference type="Pfam" id="PF00703">
    <property type="entry name" value="Glyco_hydro_2"/>
    <property type="match status" value="1"/>
</dbReference>
<evidence type="ECO:0000259" key="6">
    <source>
        <dbReference type="Pfam" id="PF02836"/>
    </source>
</evidence>
<evidence type="ECO:0000256" key="4">
    <source>
        <dbReference type="SAM" id="SignalP"/>
    </source>
</evidence>
<feature type="chain" id="PRO_5020289132" evidence="4">
    <location>
        <begin position="27"/>
        <end position="806"/>
    </location>
</feature>
<evidence type="ECO:0000313" key="10">
    <source>
        <dbReference type="Proteomes" id="UP000291124"/>
    </source>
</evidence>
<dbReference type="InterPro" id="IPR006101">
    <property type="entry name" value="Glyco_hydro_2"/>
</dbReference>
<evidence type="ECO:0000256" key="2">
    <source>
        <dbReference type="ARBA" id="ARBA00022801"/>
    </source>
</evidence>
<reference evidence="10" key="1">
    <citation type="submission" date="2019-03" db="EMBL/GenBank/DDBJ databases">
        <title>Flavobacterium sp.</title>
        <authorList>
            <person name="Kim H."/>
        </authorList>
    </citation>
    <scope>NUCLEOTIDE SEQUENCE [LARGE SCALE GENOMIC DNA]</scope>
    <source>
        <strain evidence="10">GS13</strain>
    </source>
</reference>
<feature type="domain" description="DUF4982" evidence="8">
    <location>
        <begin position="635"/>
        <end position="693"/>
    </location>
</feature>
<dbReference type="SUPFAM" id="SSF49303">
    <property type="entry name" value="beta-Galactosidase/glucuronidase domain"/>
    <property type="match status" value="1"/>
</dbReference>